<evidence type="ECO:0000256" key="2">
    <source>
        <dbReference type="ARBA" id="ARBA00022692"/>
    </source>
</evidence>
<feature type="transmembrane region" description="Helical" evidence="6">
    <location>
        <begin position="83"/>
        <end position="102"/>
    </location>
</feature>
<name>A0A0C4E8Q1_MAGP6</name>
<dbReference type="Proteomes" id="UP000011715">
    <property type="component" value="Unassembled WGS sequence"/>
</dbReference>
<dbReference type="AlphaFoldDB" id="A0A0C4E8Q1"/>
<dbReference type="Gene3D" id="1.20.1250.20">
    <property type="entry name" value="MFS general substrate transporter like domains"/>
    <property type="match status" value="1"/>
</dbReference>
<evidence type="ECO:0000256" key="3">
    <source>
        <dbReference type="ARBA" id="ARBA00022989"/>
    </source>
</evidence>
<keyword evidence="2 6" id="KW-0812">Transmembrane</keyword>
<feature type="compositionally biased region" description="Low complexity" evidence="5">
    <location>
        <begin position="148"/>
        <end position="167"/>
    </location>
</feature>
<proteinExistence type="predicted"/>
<protein>
    <recommendedName>
        <fullName evidence="10">Major facilitator superfamily (MFS) profile domain-containing protein</fullName>
    </recommendedName>
</protein>
<reference evidence="7" key="2">
    <citation type="submission" date="2010-05" db="EMBL/GenBank/DDBJ databases">
        <title>The Genome Sequence of Magnaporthe poae strain ATCC 64411.</title>
        <authorList>
            <consortium name="The Broad Institute Genome Sequencing Platform"/>
            <consortium name="Broad Institute Genome Sequencing Center for Infectious Disease"/>
            <person name="Ma L.-J."/>
            <person name="Dead R."/>
            <person name="Young S."/>
            <person name="Zeng Q."/>
            <person name="Koehrsen M."/>
            <person name="Alvarado L."/>
            <person name="Berlin A."/>
            <person name="Chapman S.B."/>
            <person name="Chen Z."/>
            <person name="Freedman E."/>
            <person name="Gellesch M."/>
            <person name="Goldberg J."/>
            <person name="Griggs A."/>
            <person name="Gujja S."/>
            <person name="Heilman E.R."/>
            <person name="Heiman D."/>
            <person name="Hepburn T."/>
            <person name="Howarth C."/>
            <person name="Jen D."/>
            <person name="Larson L."/>
            <person name="Mehta T."/>
            <person name="Neiman D."/>
            <person name="Pearson M."/>
            <person name="Roberts A."/>
            <person name="Saif S."/>
            <person name="Shea T."/>
            <person name="Shenoy N."/>
            <person name="Sisk P."/>
            <person name="Stolte C."/>
            <person name="Sykes S."/>
            <person name="Walk T."/>
            <person name="White J."/>
            <person name="Yandava C."/>
            <person name="Haas B."/>
            <person name="Nusbaum C."/>
            <person name="Birren B."/>
        </authorList>
    </citation>
    <scope>NUCLEOTIDE SEQUENCE</scope>
    <source>
        <strain evidence="7">ATCC 64411</strain>
    </source>
</reference>
<evidence type="ECO:0000256" key="4">
    <source>
        <dbReference type="ARBA" id="ARBA00023136"/>
    </source>
</evidence>
<evidence type="ECO:0000256" key="1">
    <source>
        <dbReference type="ARBA" id="ARBA00004141"/>
    </source>
</evidence>
<feature type="transmembrane region" description="Helical" evidence="6">
    <location>
        <begin position="43"/>
        <end position="63"/>
    </location>
</feature>
<keyword evidence="4 6" id="KW-0472">Membrane</keyword>
<dbReference type="eggNOG" id="KOG0255">
    <property type="taxonomic scope" value="Eukaryota"/>
</dbReference>
<sequence length="405" mass="43484">MEPQKPQCDVEQAAAALPPLLLPATTDEPPPPYSVFSRGEKRLLVCVVGVAMLFSPLTANIYFPAMTQLQTDLAASEQQINLSITTYLVLQAVAPVLFGDLADSTGRRPAFPGHGSPSTQLVRGSVSLLPGELNLKYMLAAADATTDATAPAGPSNNNPTSTATAAAQRRLPNPLRSIRVLFYRDSSLVLLISGVFYMVYYCVQASIATLFKRIYGFDEAVVGACYVAIGSGVVFGGYLNGRLLDWNYKTTAQEAGIEVDRERGDDLNKFPIERARLRSMHVLQAVHLVALVGYGWILEKEMHVGVPLVLQFILGFLQTCIVQTGNTLLVDVFQENPSAAAASGNIVRCGLSAGGIAAMGPLMAAIGPGFFFTTLALFGTICGVAGTHVLIRKGMQWRLDRYPLE</sequence>
<evidence type="ECO:0000256" key="6">
    <source>
        <dbReference type="SAM" id="Phobius"/>
    </source>
</evidence>
<keyword evidence="3 6" id="KW-1133">Transmembrane helix</keyword>
<dbReference type="InterPro" id="IPR036259">
    <property type="entry name" value="MFS_trans_sf"/>
</dbReference>
<dbReference type="SUPFAM" id="SSF103473">
    <property type="entry name" value="MFS general substrate transporter"/>
    <property type="match status" value="2"/>
</dbReference>
<comment type="subcellular location">
    <subcellularLocation>
        <location evidence="1">Membrane</location>
        <topology evidence="1">Multi-pass membrane protein</topology>
    </subcellularLocation>
</comment>
<organism evidence="8 9">
    <name type="scientific">Magnaporthiopsis poae (strain ATCC 64411 / 73-15)</name>
    <name type="common">Kentucky bluegrass fungus</name>
    <name type="synonym">Magnaporthe poae</name>
    <dbReference type="NCBI Taxonomy" id="644358"/>
    <lineage>
        <taxon>Eukaryota</taxon>
        <taxon>Fungi</taxon>
        <taxon>Dikarya</taxon>
        <taxon>Ascomycota</taxon>
        <taxon>Pezizomycotina</taxon>
        <taxon>Sordariomycetes</taxon>
        <taxon>Sordariomycetidae</taxon>
        <taxon>Magnaporthales</taxon>
        <taxon>Magnaporthaceae</taxon>
        <taxon>Magnaporthiopsis</taxon>
    </lineage>
</organism>
<dbReference type="EnsemblFungi" id="MAPG_08966T0">
    <property type="protein sequence ID" value="MAPG_08966T0"/>
    <property type="gene ID" value="MAPG_08966"/>
</dbReference>
<reference evidence="9" key="1">
    <citation type="submission" date="2010-05" db="EMBL/GenBank/DDBJ databases">
        <title>The genome sequence of Magnaporthe poae strain ATCC 64411.</title>
        <authorList>
            <person name="Ma L.-J."/>
            <person name="Dead R."/>
            <person name="Young S."/>
            <person name="Zeng Q."/>
            <person name="Koehrsen M."/>
            <person name="Alvarado L."/>
            <person name="Berlin A."/>
            <person name="Chapman S.B."/>
            <person name="Chen Z."/>
            <person name="Freedman E."/>
            <person name="Gellesch M."/>
            <person name="Goldberg J."/>
            <person name="Griggs A."/>
            <person name="Gujja S."/>
            <person name="Heilman E.R."/>
            <person name="Heiman D."/>
            <person name="Hepburn T."/>
            <person name="Howarth C."/>
            <person name="Jen D."/>
            <person name="Larson L."/>
            <person name="Mehta T."/>
            <person name="Neiman D."/>
            <person name="Pearson M."/>
            <person name="Roberts A."/>
            <person name="Saif S."/>
            <person name="Shea T."/>
            <person name="Shenoy N."/>
            <person name="Sisk P."/>
            <person name="Stolte C."/>
            <person name="Sykes S."/>
            <person name="Walk T."/>
            <person name="White J."/>
            <person name="Yandava C."/>
            <person name="Haas B."/>
            <person name="Nusbaum C."/>
            <person name="Birren B."/>
        </authorList>
    </citation>
    <scope>NUCLEOTIDE SEQUENCE [LARGE SCALE GENOMIC DNA]</scope>
    <source>
        <strain evidence="9">ATCC 64411 / 73-15</strain>
    </source>
</reference>
<feature type="region of interest" description="Disordered" evidence="5">
    <location>
        <begin position="148"/>
        <end position="168"/>
    </location>
</feature>
<feature type="transmembrane region" description="Helical" evidence="6">
    <location>
        <begin position="309"/>
        <end position="333"/>
    </location>
</feature>
<keyword evidence="9" id="KW-1185">Reference proteome</keyword>
<dbReference type="EMBL" id="ADBL01002190">
    <property type="status" value="NOT_ANNOTATED_CDS"/>
    <property type="molecule type" value="Genomic_DNA"/>
</dbReference>
<dbReference type="PANTHER" id="PTHR23502">
    <property type="entry name" value="MAJOR FACILITATOR SUPERFAMILY"/>
    <property type="match status" value="1"/>
</dbReference>
<dbReference type="Gene3D" id="1.20.1720.10">
    <property type="entry name" value="Multidrug resistance protein D"/>
    <property type="match status" value="1"/>
</dbReference>
<feature type="transmembrane region" description="Helical" evidence="6">
    <location>
        <begin position="345"/>
        <end position="364"/>
    </location>
</feature>
<evidence type="ECO:0008006" key="10">
    <source>
        <dbReference type="Google" id="ProtNLM"/>
    </source>
</evidence>
<feature type="transmembrane region" description="Helical" evidence="6">
    <location>
        <begin position="220"/>
        <end position="239"/>
    </location>
</feature>
<dbReference type="GO" id="GO:0005886">
    <property type="term" value="C:plasma membrane"/>
    <property type="evidence" value="ECO:0007669"/>
    <property type="project" value="TreeGrafter"/>
</dbReference>
<dbReference type="OrthoDB" id="440553at2759"/>
<accession>A0A0C4E8Q1</accession>
<evidence type="ECO:0000256" key="5">
    <source>
        <dbReference type="SAM" id="MobiDB-lite"/>
    </source>
</evidence>
<evidence type="ECO:0000313" key="8">
    <source>
        <dbReference type="EnsemblFungi" id="MAPG_08966T0"/>
    </source>
</evidence>
<dbReference type="STRING" id="644358.A0A0C4E8Q1"/>
<dbReference type="EMBL" id="GL876974">
    <property type="protein sequence ID" value="KLU89999.1"/>
    <property type="molecule type" value="Genomic_DNA"/>
</dbReference>
<dbReference type="VEuPathDB" id="FungiDB:MAPG_08966"/>
<reference evidence="7" key="3">
    <citation type="submission" date="2011-03" db="EMBL/GenBank/DDBJ databases">
        <title>Annotation of Magnaporthe poae ATCC 64411.</title>
        <authorList>
            <person name="Ma L.-J."/>
            <person name="Dead R."/>
            <person name="Young S.K."/>
            <person name="Zeng Q."/>
            <person name="Gargeya S."/>
            <person name="Fitzgerald M."/>
            <person name="Haas B."/>
            <person name="Abouelleil A."/>
            <person name="Alvarado L."/>
            <person name="Arachchi H.M."/>
            <person name="Berlin A."/>
            <person name="Brown A."/>
            <person name="Chapman S.B."/>
            <person name="Chen Z."/>
            <person name="Dunbar C."/>
            <person name="Freedman E."/>
            <person name="Gearin G."/>
            <person name="Gellesch M."/>
            <person name="Goldberg J."/>
            <person name="Griggs A."/>
            <person name="Gujja S."/>
            <person name="Heiman D."/>
            <person name="Howarth C."/>
            <person name="Larson L."/>
            <person name="Lui A."/>
            <person name="MacDonald P.J.P."/>
            <person name="Mehta T."/>
            <person name="Montmayeur A."/>
            <person name="Murphy C."/>
            <person name="Neiman D."/>
            <person name="Pearson M."/>
            <person name="Priest M."/>
            <person name="Roberts A."/>
            <person name="Saif S."/>
            <person name="Shea T."/>
            <person name="Shenoy N."/>
            <person name="Sisk P."/>
            <person name="Stolte C."/>
            <person name="Sykes S."/>
            <person name="Yandava C."/>
            <person name="Wortman J."/>
            <person name="Nusbaum C."/>
            <person name="Birren B."/>
        </authorList>
    </citation>
    <scope>NUCLEOTIDE SEQUENCE</scope>
    <source>
        <strain evidence="7">ATCC 64411</strain>
    </source>
</reference>
<feature type="transmembrane region" description="Helical" evidence="6">
    <location>
        <begin position="370"/>
        <end position="391"/>
    </location>
</feature>
<reference evidence="8" key="5">
    <citation type="submission" date="2015-06" db="UniProtKB">
        <authorList>
            <consortium name="EnsemblFungi"/>
        </authorList>
    </citation>
    <scope>IDENTIFICATION</scope>
    <source>
        <strain evidence="8">ATCC 64411</strain>
    </source>
</reference>
<dbReference type="EMBL" id="ADBL01002191">
    <property type="status" value="NOT_ANNOTATED_CDS"/>
    <property type="molecule type" value="Genomic_DNA"/>
</dbReference>
<feature type="transmembrane region" description="Helical" evidence="6">
    <location>
        <begin position="188"/>
        <end position="208"/>
    </location>
</feature>
<dbReference type="GO" id="GO:0022857">
    <property type="term" value="F:transmembrane transporter activity"/>
    <property type="evidence" value="ECO:0007669"/>
    <property type="project" value="TreeGrafter"/>
</dbReference>
<reference evidence="8" key="4">
    <citation type="journal article" date="2015" name="G3 (Bethesda)">
        <title>Genome sequences of three phytopathogenic species of the Magnaporthaceae family of fungi.</title>
        <authorList>
            <person name="Okagaki L.H."/>
            <person name="Nunes C.C."/>
            <person name="Sailsbery J."/>
            <person name="Clay B."/>
            <person name="Brown D."/>
            <person name="John T."/>
            <person name="Oh Y."/>
            <person name="Young N."/>
            <person name="Fitzgerald M."/>
            <person name="Haas B.J."/>
            <person name="Zeng Q."/>
            <person name="Young S."/>
            <person name="Adiconis X."/>
            <person name="Fan L."/>
            <person name="Levin J.Z."/>
            <person name="Mitchell T.K."/>
            <person name="Okubara P.A."/>
            <person name="Farman M.L."/>
            <person name="Kohn L.M."/>
            <person name="Birren B."/>
            <person name="Ma L.-J."/>
            <person name="Dean R.A."/>
        </authorList>
    </citation>
    <scope>NUCLEOTIDE SEQUENCE</scope>
    <source>
        <strain evidence="8">ATCC 64411 / 73-15</strain>
    </source>
</reference>
<evidence type="ECO:0000313" key="7">
    <source>
        <dbReference type="EMBL" id="KLU89999.1"/>
    </source>
</evidence>
<evidence type="ECO:0000313" key="9">
    <source>
        <dbReference type="Proteomes" id="UP000011715"/>
    </source>
</evidence>
<dbReference type="PANTHER" id="PTHR23502:SF151">
    <property type="entry name" value="MAJOR FACILITATOR SUPERFAMILY (MFS) PROFILE DOMAIN-CONTAINING PROTEIN"/>
    <property type="match status" value="1"/>
</dbReference>
<gene>
    <name evidence="7" type="ORF">MAPG_08966</name>
</gene>
<feature type="transmembrane region" description="Helical" evidence="6">
    <location>
        <begin position="279"/>
        <end position="297"/>
    </location>
</feature>